<dbReference type="Proteomes" id="UP001174909">
    <property type="component" value="Unassembled WGS sequence"/>
</dbReference>
<evidence type="ECO:0000313" key="3">
    <source>
        <dbReference type="Proteomes" id="UP001174909"/>
    </source>
</evidence>
<keyword evidence="1" id="KW-0472">Membrane</keyword>
<organism evidence="2 3">
    <name type="scientific">Geodia barretti</name>
    <name type="common">Barrett's horny sponge</name>
    <dbReference type="NCBI Taxonomy" id="519541"/>
    <lineage>
        <taxon>Eukaryota</taxon>
        <taxon>Metazoa</taxon>
        <taxon>Porifera</taxon>
        <taxon>Demospongiae</taxon>
        <taxon>Heteroscleromorpha</taxon>
        <taxon>Tetractinellida</taxon>
        <taxon>Astrophorina</taxon>
        <taxon>Geodiidae</taxon>
        <taxon>Geodia</taxon>
    </lineage>
</organism>
<name>A0AA35RYQ8_GEOBA</name>
<evidence type="ECO:0000313" key="2">
    <source>
        <dbReference type="EMBL" id="CAI8020220.1"/>
    </source>
</evidence>
<keyword evidence="3" id="KW-1185">Reference proteome</keyword>
<dbReference type="AlphaFoldDB" id="A0AA35RYQ8"/>
<keyword evidence="1" id="KW-1133">Transmembrane helix</keyword>
<evidence type="ECO:0000256" key="1">
    <source>
        <dbReference type="SAM" id="Phobius"/>
    </source>
</evidence>
<proteinExistence type="predicted"/>
<comment type="caution">
    <text evidence="2">The sequence shown here is derived from an EMBL/GenBank/DDBJ whole genome shotgun (WGS) entry which is preliminary data.</text>
</comment>
<reference evidence="2" key="1">
    <citation type="submission" date="2023-03" db="EMBL/GenBank/DDBJ databases">
        <authorList>
            <person name="Steffen K."/>
            <person name="Cardenas P."/>
        </authorList>
    </citation>
    <scope>NUCLEOTIDE SEQUENCE</scope>
</reference>
<sequence>MRMRRRCDSSIDEQAMVQRERRPDDLGLVVILRLPLSCVKALFTLLVLMTVGIVFVLNPTNWIPVVHMTPSQSYSLSMSIEIPKEKQFLFSENTGKNGHEHDGLYATVSDSEDEEQSSIDVTGERGQIHSIKPRNMSGSGYWLALHYSDQGTGAFVNLMTLLCLSSAVGGVRVVEPFIVGSNIGQNVSANWRQEISFSDIFDSGNFHHFAKSRGYSSLVPYQTFLQDAHRKVLVAQYECRDLKRCKKCGHEHVLKQGRTFSKVNGFEIVGHVCLKYGASGTMSLTELNSQLYSRYNKSEVAVLFPLFAGVSSFGAERFRLWMDTPLCQRNKMWNSTLNIRPSKLVMTSADNYIHKHLMGSSYISVMVKLETVIWSKTIMGPIVKTCLDRLHKKLSKVKSQFGIRNVALCLDVGHYGSVFFRHNKNVMNAILPYVNNFISRTVKEGMTLSDWDSTFTSTALRHNPAFVALMQKTIATRGDGLVLLGEGSQFQESTKSMFLVSHPEEKVIHLRKSCF</sequence>
<accession>A0AA35RYQ8</accession>
<protein>
    <submittedName>
        <fullName evidence="2">Uncharacterized protein</fullName>
    </submittedName>
</protein>
<feature type="transmembrane region" description="Helical" evidence="1">
    <location>
        <begin position="26"/>
        <end position="57"/>
    </location>
</feature>
<dbReference type="EMBL" id="CASHTH010001811">
    <property type="protein sequence ID" value="CAI8020220.1"/>
    <property type="molecule type" value="Genomic_DNA"/>
</dbReference>
<gene>
    <name evidence="2" type="ORF">GBAR_LOCUS12097</name>
</gene>
<keyword evidence="1" id="KW-0812">Transmembrane</keyword>